<dbReference type="Gene3D" id="3.40.720.10">
    <property type="entry name" value="Alkaline Phosphatase, subunit A"/>
    <property type="match status" value="1"/>
</dbReference>
<sequence length="505" mass="58298">MKRIPPAFALLAALLFSGVAAAADKPNILFIMSDDHAYNALSCYGSKINKTPNLDRIANEGMRFDNCMVTNSICGPCRAVILTGKYSHLNGFIDNRSRFNGKQLTYPKLLQKAGYQTAVVGKWHLVSDPTGFDYWEVLQGQGPYYNPKMLSSNGVHDYTGYTTDIITDLALTWLKETRDPNKPFLLVYQHKAPHRNWQPGPKYLNMYDGETIPEPETLFDDYENRASPAGEQEMTIARHLSPDDLKLTPPRNLTKEQLATWNAAYEPKNKEFEAAKLTGDDLVRWKYQRYIKDYLRCVASVDDNVGRVLDYLDESGLAENTIVVYTSDQSFYLGEHGWYDKRWMYEESFRTPLMVRWPKKIKAGTTNDALVMNLDFAETFLDAAGLPIPAEMQGRSFLPMLEGKEIPDWRKSVYYHYYEYPQPHRVAPHYGVRNARYKLIHFYNTDEWELFDLENDPHELMSVYDDSEYAEIKNELKAELNELRKKYEDDGTVVQFDKEGNVKKS</sequence>
<dbReference type="Proteomes" id="UP001139103">
    <property type="component" value="Unassembled WGS sequence"/>
</dbReference>
<dbReference type="SUPFAM" id="SSF53649">
    <property type="entry name" value="Alkaline phosphatase-like"/>
    <property type="match status" value="1"/>
</dbReference>
<evidence type="ECO:0000259" key="5">
    <source>
        <dbReference type="Pfam" id="PF16347"/>
    </source>
</evidence>
<dbReference type="CDD" id="cd16031">
    <property type="entry name" value="G6S_like"/>
    <property type="match status" value="1"/>
</dbReference>
<evidence type="ECO:0000313" key="6">
    <source>
        <dbReference type="EMBL" id="MCC9629552.1"/>
    </source>
</evidence>
<comment type="similarity">
    <text evidence="1">Belongs to the sulfatase family.</text>
</comment>
<comment type="caution">
    <text evidence="6">The sequence shown here is derived from an EMBL/GenBank/DDBJ whole genome shotgun (WGS) entry which is preliminary data.</text>
</comment>
<dbReference type="PROSITE" id="PS00149">
    <property type="entry name" value="SULFATASE_2"/>
    <property type="match status" value="1"/>
</dbReference>
<protein>
    <submittedName>
        <fullName evidence="6">Sulfatase</fullName>
    </submittedName>
</protein>
<dbReference type="GO" id="GO:0016787">
    <property type="term" value="F:hydrolase activity"/>
    <property type="evidence" value="ECO:0007669"/>
    <property type="project" value="UniProtKB-KW"/>
</dbReference>
<dbReference type="InterPro" id="IPR032506">
    <property type="entry name" value="SGSH_C"/>
</dbReference>
<keyword evidence="4" id="KW-0732">Signal</keyword>
<dbReference type="InterPro" id="IPR017850">
    <property type="entry name" value="Alkaline_phosphatase_core_sf"/>
</dbReference>
<dbReference type="InterPro" id="IPR024607">
    <property type="entry name" value="Sulfatase_CS"/>
</dbReference>
<evidence type="ECO:0000256" key="1">
    <source>
        <dbReference type="ARBA" id="ARBA00008779"/>
    </source>
</evidence>
<keyword evidence="7" id="KW-1185">Reference proteome</keyword>
<dbReference type="EMBL" id="JAJKFT010000010">
    <property type="protein sequence ID" value="MCC9629552.1"/>
    <property type="molecule type" value="Genomic_DNA"/>
</dbReference>
<dbReference type="AlphaFoldDB" id="A0A9X1MNJ3"/>
<dbReference type="Pfam" id="PF01663">
    <property type="entry name" value="Phosphodiest"/>
    <property type="match status" value="1"/>
</dbReference>
<evidence type="ECO:0000256" key="3">
    <source>
        <dbReference type="SAM" id="Coils"/>
    </source>
</evidence>
<evidence type="ECO:0000256" key="2">
    <source>
        <dbReference type="ARBA" id="ARBA00022801"/>
    </source>
</evidence>
<dbReference type="Pfam" id="PF16347">
    <property type="entry name" value="SGSH_C"/>
    <property type="match status" value="1"/>
</dbReference>
<organism evidence="6 7">
    <name type="scientific">Blastopirellula sediminis</name>
    <dbReference type="NCBI Taxonomy" id="2894196"/>
    <lineage>
        <taxon>Bacteria</taxon>
        <taxon>Pseudomonadati</taxon>
        <taxon>Planctomycetota</taxon>
        <taxon>Planctomycetia</taxon>
        <taxon>Pirellulales</taxon>
        <taxon>Pirellulaceae</taxon>
        <taxon>Blastopirellula</taxon>
    </lineage>
</organism>
<dbReference type="PANTHER" id="PTHR43108:SF6">
    <property type="entry name" value="N-SULPHOGLUCOSAMINE SULPHOHYDROLASE"/>
    <property type="match status" value="1"/>
</dbReference>
<feature type="domain" description="N-sulphoglucosamine sulphohydrolase C-terminal" evidence="5">
    <location>
        <begin position="334"/>
        <end position="486"/>
    </location>
</feature>
<reference evidence="6" key="1">
    <citation type="submission" date="2021-11" db="EMBL/GenBank/DDBJ databases">
        <title>Genome sequence.</title>
        <authorList>
            <person name="Sun Q."/>
        </authorList>
    </citation>
    <scope>NUCLEOTIDE SEQUENCE</scope>
    <source>
        <strain evidence="6">JC732</strain>
    </source>
</reference>
<feature type="coiled-coil region" evidence="3">
    <location>
        <begin position="466"/>
        <end position="493"/>
    </location>
</feature>
<proteinExistence type="inferred from homology"/>
<gene>
    <name evidence="6" type="ORF">LOC68_14255</name>
</gene>
<keyword evidence="2" id="KW-0378">Hydrolase</keyword>
<feature type="chain" id="PRO_5040849994" evidence="4">
    <location>
        <begin position="23"/>
        <end position="505"/>
    </location>
</feature>
<evidence type="ECO:0000313" key="7">
    <source>
        <dbReference type="Proteomes" id="UP001139103"/>
    </source>
</evidence>
<dbReference type="RefSeq" id="WP_230219882.1">
    <property type="nucleotide sequence ID" value="NZ_JAJKFT010000010.1"/>
</dbReference>
<feature type="signal peptide" evidence="4">
    <location>
        <begin position="1"/>
        <end position="22"/>
    </location>
</feature>
<dbReference type="InterPro" id="IPR002591">
    <property type="entry name" value="Phosphodiest/P_Trfase"/>
</dbReference>
<name>A0A9X1MNJ3_9BACT</name>
<keyword evidence="3" id="KW-0175">Coiled coil</keyword>
<dbReference type="PANTHER" id="PTHR43108">
    <property type="entry name" value="N-ACETYLGLUCOSAMINE-6-SULFATASE FAMILY MEMBER"/>
    <property type="match status" value="1"/>
</dbReference>
<evidence type="ECO:0000256" key="4">
    <source>
        <dbReference type="SAM" id="SignalP"/>
    </source>
</evidence>
<accession>A0A9X1MNJ3</accession>